<dbReference type="SUPFAM" id="SSF103481">
    <property type="entry name" value="Multidrug resistance efflux transporter EmrE"/>
    <property type="match status" value="2"/>
</dbReference>
<dbReference type="EMBL" id="JAUHPV010000005">
    <property type="protein sequence ID" value="MDN4473309.1"/>
    <property type="molecule type" value="Genomic_DNA"/>
</dbReference>
<keyword evidence="5 6" id="KW-0472">Membrane</keyword>
<evidence type="ECO:0000256" key="6">
    <source>
        <dbReference type="SAM" id="Phobius"/>
    </source>
</evidence>
<feature type="transmembrane region" description="Helical" evidence="6">
    <location>
        <begin position="119"/>
        <end position="136"/>
    </location>
</feature>
<dbReference type="PANTHER" id="PTHR32322:SF2">
    <property type="entry name" value="EAMA DOMAIN-CONTAINING PROTEIN"/>
    <property type="match status" value="1"/>
</dbReference>
<dbReference type="Proteomes" id="UP001172738">
    <property type="component" value="Unassembled WGS sequence"/>
</dbReference>
<dbReference type="PANTHER" id="PTHR32322">
    <property type="entry name" value="INNER MEMBRANE TRANSPORTER"/>
    <property type="match status" value="1"/>
</dbReference>
<evidence type="ECO:0000313" key="8">
    <source>
        <dbReference type="EMBL" id="MDN4473309.1"/>
    </source>
</evidence>
<feature type="transmembrane region" description="Helical" evidence="6">
    <location>
        <begin position="174"/>
        <end position="193"/>
    </location>
</feature>
<comment type="subcellular location">
    <subcellularLocation>
        <location evidence="1">Membrane</location>
        <topology evidence="1">Multi-pass membrane protein</topology>
    </subcellularLocation>
</comment>
<evidence type="ECO:0000256" key="5">
    <source>
        <dbReference type="ARBA" id="ARBA00023136"/>
    </source>
</evidence>
<keyword evidence="9" id="KW-1185">Reference proteome</keyword>
<gene>
    <name evidence="8" type="ORF">QQX04_09935</name>
</gene>
<dbReference type="InterPro" id="IPR037185">
    <property type="entry name" value="EmrE-like"/>
</dbReference>
<keyword evidence="3 6" id="KW-0812">Transmembrane</keyword>
<keyword evidence="4 6" id="KW-1133">Transmembrane helix</keyword>
<proteinExistence type="inferred from homology"/>
<evidence type="ECO:0000259" key="7">
    <source>
        <dbReference type="Pfam" id="PF00892"/>
    </source>
</evidence>
<reference evidence="8" key="1">
    <citation type="submission" date="2023-06" db="EMBL/GenBank/DDBJ databases">
        <title>SYSU T00b26.</title>
        <authorList>
            <person name="Gao L."/>
            <person name="Fang B.-Z."/>
            <person name="Li W.-J."/>
        </authorList>
    </citation>
    <scope>NUCLEOTIDE SEQUENCE</scope>
    <source>
        <strain evidence="8">SYSU T00b26</strain>
    </source>
</reference>
<evidence type="ECO:0000256" key="1">
    <source>
        <dbReference type="ARBA" id="ARBA00004141"/>
    </source>
</evidence>
<organism evidence="8 9">
    <name type="scientific">Demequina zhanjiangensis</name>
    <dbReference type="NCBI Taxonomy" id="3051659"/>
    <lineage>
        <taxon>Bacteria</taxon>
        <taxon>Bacillati</taxon>
        <taxon>Actinomycetota</taxon>
        <taxon>Actinomycetes</taxon>
        <taxon>Micrococcales</taxon>
        <taxon>Demequinaceae</taxon>
        <taxon>Demequina</taxon>
    </lineage>
</organism>
<feature type="domain" description="EamA" evidence="7">
    <location>
        <begin position="143"/>
        <end position="276"/>
    </location>
</feature>
<protein>
    <submittedName>
        <fullName evidence="8">EamA family transporter</fullName>
    </submittedName>
</protein>
<feature type="transmembrane region" description="Helical" evidence="6">
    <location>
        <begin position="90"/>
        <end position="110"/>
    </location>
</feature>
<dbReference type="RefSeq" id="WP_301128711.1">
    <property type="nucleotide sequence ID" value="NZ_JAUHPV010000005.1"/>
</dbReference>
<evidence type="ECO:0000313" key="9">
    <source>
        <dbReference type="Proteomes" id="UP001172738"/>
    </source>
</evidence>
<feature type="transmembrane region" description="Helical" evidence="6">
    <location>
        <begin position="235"/>
        <end position="254"/>
    </location>
</feature>
<feature type="transmembrane region" description="Helical" evidence="6">
    <location>
        <begin position="64"/>
        <end position="84"/>
    </location>
</feature>
<dbReference type="InterPro" id="IPR000620">
    <property type="entry name" value="EamA_dom"/>
</dbReference>
<dbReference type="InterPro" id="IPR050638">
    <property type="entry name" value="AA-Vitamin_Transporters"/>
</dbReference>
<feature type="transmembrane region" description="Helical" evidence="6">
    <location>
        <begin position="142"/>
        <end position="162"/>
    </location>
</feature>
<comment type="caution">
    <text evidence="8">The sequence shown here is derived from an EMBL/GenBank/DDBJ whole genome shotgun (WGS) entry which is preliminary data.</text>
</comment>
<dbReference type="Pfam" id="PF00892">
    <property type="entry name" value="EamA"/>
    <property type="match status" value="2"/>
</dbReference>
<feature type="transmembrane region" description="Helical" evidence="6">
    <location>
        <begin position="35"/>
        <end position="52"/>
    </location>
</feature>
<accession>A0ABT8G2D6</accession>
<sequence>MSPTRMLAATAGAPLLWGTTYLATATLLPPDRPLTAAVLRALPAGLLMLLLSPALPRGRWWWRSAVLGAANIAFFFSLLFLSAYRLPGGVASTLSATHPLVVAVLAAVVLHEAWTRRRATAALVGLAGVGMLVLGPDVALDPIGALAAVGAGASSAVGVVLVKRWGRPTGLVPFTAWQLVWGGALLVPAALLIEGPPPELTAPATLGYLWLAIPGTLVAHLLWFRGIQALPTTQVSVLVFLTPLTAVLLGWAVLGESLTVVQLAGAATVLASVALSTAPSRRDSATMEVCPSPRVALEQSP</sequence>
<name>A0ABT8G2D6_9MICO</name>
<feature type="transmembrane region" description="Helical" evidence="6">
    <location>
        <begin position="260"/>
        <end position="278"/>
    </location>
</feature>
<evidence type="ECO:0000256" key="3">
    <source>
        <dbReference type="ARBA" id="ARBA00022692"/>
    </source>
</evidence>
<feature type="transmembrane region" description="Helical" evidence="6">
    <location>
        <begin position="205"/>
        <end position="223"/>
    </location>
</feature>
<evidence type="ECO:0000256" key="4">
    <source>
        <dbReference type="ARBA" id="ARBA00022989"/>
    </source>
</evidence>
<evidence type="ECO:0000256" key="2">
    <source>
        <dbReference type="ARBA" id="ARBA00007362"/>
    </source>
</evidence>
<comment type="similarity">
    <text evidence="2">Belongs to the EamA transporter family.</text>
</comment>
<feature type="domain" description="EamA" evidence="7">
    <location>
        <begin position="10"/>
        <end position="133"/>
    </location>
</feature>